<protein>
    <submittedName>
        <fullName evidence="2">ParB/Srx family N-terminal domain-containing protein</fullName>
    </submittedName>
</protein>
<proteinExistence type="predicted"/>
<name>A0ABT4V078_9PSEU</name>
<dbReference type="Pfam" id="PF08857">
    <property type="entry name" value="ParBc_2"/>
    <property type="match status" value="1"/>
</dbReference>
<accession>A0ABT4V078</accession>
<dbReference type="RefSeq" id="WP_270950030.1">
    <property type="nucleotide sequence ID" value="NZ_JAQGLA010000027.1"/>
</dbReference>
<organism evidence="2 3">
    <name type="scientific">Saccharopolyspora oryzae</name>
    <dbReference type="NCBI Taxonomy" id="2997343"/>
    <lineage>
        <taxon>Bacteria</taxon>
        <taxon>Bacillati</taxon>
        <taxon>Actinomycetota</taxon>
        <taxon>Actinomycetes</taxon>
        <taxon>Pseudonocardiales</taxon>
        <taxon>Pseudonocardiaceae</taxon>
        <taxon>Saccharopolyspora</taxon>
    </lineage>
</organism>
<reference evidence="2 3" key="1">
    <citation type="submission" date="2022-11" db="EMBL/GenBank/DDBJ databases">
        <title>Draft genome sequence of Saccharopolyspora sp. WRP15-2 isolated from rhizosphere soils of wild rice in Thailand.</title>
        <authorList>
            <person name="Duangmal K."/>
            <person name="Kammanee S."/>
            <person name="Muangham S."/>
        </authorList>
    </citation>
    <scope>NUCLEOTIDE SEQUENCE [LARGE SCALE GENOMIC DNA]</scope>
    <source>
        <strain evidence="2 3">WRP15-2</strain>
    </source>
</reference>
<comment type="caution">
    <text evidence="2">The sequence shown here is derived from an EMBL/GenBank/DDBJ whole genome shotgun (WGS) entry which is preliminary data.</text>
</comment>
<dbReference type="Gene3D" id="3.90.1530.10">
    <property type="entry name" value="Conserved hypothetical protein from pyrococcus furiosus pfu- 392566-001, ParB domain"/>
    <property type="match status" value="1"/>
</dbReference>
<evidence type="ECO:0000313" key="2">
    <source>
        <dbReference type="EMBL" id="MDA3627357.1"/>
    </source>
</evidence>
<dbReference type="SUPFAM" id="SSF110849">
    <property type="entry name" value="ParB/Sulfiredoxin"/>
    <property type="match status" value="1"/>
</dbReference>
<dbReference type="InterPro" id="IPR014956">
    <property type="entry name" value="ParBc_2"/>
</dbReference>
<sequence>MKLQIPPAVSVEPGARLDDPGSFTCELPRGEETSDSTAAVKTAVIGPGGEPYLTDGHHTLTSFAETPDGGQNMHVRLRVVANLSALSPDEFWAEMQRHAGKLAYLLEYKRAHGIS</sequence>
<dbReference type="CDD" id="cd16390">
    <property type="entry name" value="ParB_N_Srx_like"/>
    <property type="match status" value="1"/>
</dbReference>
<keyword evidence="3" id="KW-1185">Reference proteome</keyword>
<feature type="region of interest" description="Disordered" evidence="1">
    <location>
        <begin position="1"/>
        <end position="21"/>
    </location>
</feature>
<dbReference type="EMBL" id="JAQGLA010000027">
    <property type="protein sequence ID" value="MDA3627357.1"/>
    <property type="molecule type" value="Genomic_DNA"/>
</dbReference>
<dbReference type="InterPro" id="IPR036086">
    <property type="entry name" value="ParB/Sulfiredoxin_sf"/>
</dbReference>
<dbReference type="Proteomes" id="UP001210380">
    <property type="component" value="Unassembled WGS sequence"/>
</dbReference>
<evidence type="ECO:0000313" key="3">
    <source>
        <dbReference type="Proteomes" id="UP001210380"/>
    </source>
</evidence>
<gene>
    <name evidence="2" type="ORF">OU415_18060</name>
</gene>
<evidence type="ECO:0000256" key="1">
    <source>
        <dbReference type="SAM" id="MobiDB-lite"/>
    </source>
</evidence>
<feature type="region of interest" description="Disordered" evidence="1">
    <location>
        <begin position="47"/>
        <end position="68"/>
    </location>
</feature>